<accession>A0A2S4WBR3</accession>
<feature type="compositionally biased region" description="Low complexity" evidence="1">
    <location>
        <begin position="155"/>
        <end position="171"/>
    </location>
</feature>
<dbReference type="EMBL" id="PKSM01000052">
    <property type="protein sequence ID" value="POW19193.1"/>
    <property type="molecule type" value="Genomic_DNA"/>
</dbReference>
<feature type="region of interest" description="Disordered" evidence="1">
    <location>
        <begin position="210"/>
        <end position="253"/>
    </location>
</feature>
<keyword evidence="3" id="KW-1185">Reference proteome</keyword>
<evidence type="ECO:0000313" key="3">
    <source>
        <dbReference type="Proteomes" id="UP000238274"/>
    </source>
</evidence>
<name>A0A2S4WBR3_9BASI</name>
<proteinExistence type="predicted"/>
<feature type="region of interest" description="Disordered" evidence="1">
    <location>
        <begin position="1"/>
        <end position="133"/>
    </location>
</feature>
<dbReference type="AlphaFoldDB" id="A0A2S4WBR3"/>
<sequence>MSKLASPILPDKGPFSALRESLRPGADERPRTKHRSNSDGSQLPSHFSSAKVGHVNASSIPGRSLNRAVDGEPRSNYRPGDHPPVEPTSSRRQQTTGDVHKHVPLPVVHVRRSQEGRRQSSHESCSEPGDIEPGAYLLNAERRIDDGVFPEKRASNSLTTSATQASTSTPSHQPGRSSPQEDVVMTYRDPAPVQATAQPASLILSAPPEHSQLGLCTSPKPRAEPRSTSRSIRDERVELREPEHAANDSFEPSTKLCSELCAGRDERSSSEPCAKRNGRPSAELRAKLYDTVSAKPQPVYV</sequence>
<feature type="compositionally biased region" description="Basic and acidic residues" evidence="1">
    <location>
        <begin position="221"/>
        <end position="246"/>
    </location>
</feature>
<evidence type="ECO:0000313" key="2">
    <source>
        <dbReference type="EMBL" id="POW19193.1"/>
    </source>
</evidence>
<feature type="compositionally biased region" description="Basic and acidic residues" evidence="1">
    <location>
        <begin position="112"/>
        <end position="125"/>
    </location>
</feature>
<organism evidence="2 3">
    <name type="scientific">Puccinia striiformis</name>
    <dbReference type="NCBI Taxonomy" id="27350"/>
    <lineage>
        <taxon>Eukaryota</taxon>
        <taxon>Fungi</taxon>
        <taxon>Dikarya</taxon>
        <taxon>Basidiomycota</taxon>
        <taxon>Pucciniomycotina</taxon>
        <taxon>Pucciniomycetes</taxon>
        <taxon>Pucciniales</taxon>
        <taxon>Pucciniaceae</taxon>
        <taxon>Puccinia</taxon>
    </lineage>
</organism>
<feature type="compositionally biased region" description="Basic and acidic residues" evidence="1">
    <location>
        <begin position="20"/>
        <end position="30"/>
    </location>
</feature>
<reference evidence="2 3" key="1">
    <citation type="submission" date="2017-12" db="EMBL/GenBank/DDBJ databases">
        <title>Gene loss provides genomic basis for host adaptation in cereal stripe rust fungi.</title>
        <authorList>
            <person name="Xia C."/>
        </authorList>
    </citation>
    <scope>NUCLEOTIDE SEQUENCE [LARGE SCALE GENOMIC DNA]</scope>
    <source>
        <strain evidence="2 3">93TX-2</strain>
    </source>
</reference>
<feature type="compositionally biased region" description="Polar residues" evidence="1">
    <location>
        <begin position="38"/>
        <end position="48"/>
    </location>
</feature>
<protein>
    <submittedName>
        <fullName evidence="2">Uncharacterized protein</fullName>
    </submittedName>
</protein>
<comment type="caution">
    <text evidence="2">The sequence shown here is derived from an EMBL/GenBank/DDBJ whole genome shotgun (WGS) entry which is preliminary data.</text>
</comment>
<reference evidence="3" key="3">
    <citation type="journal article" date="2018" name="Mol. Plant Microbe Interact.">
        <title>Genome sequence resources for the wheat stripe rust pathogen (Puccinia striiformis f. sp. tritici) and the barley stripe rust pathogen (Puccinia striiformis f. sp. hordei).</title>
        <authorList>
            <person name="Xia C."/>
            <person name="Wang M."/>
            <person name="Yin C."/>
            <person name="Cornejo O.E."/>
            <person name="Hulbert S.H."/>
            <person name="Chen X."/>
        </authorList>
    </citation>
    <scope>NUCLEOTIDE SEQUENCE [LARGE SCALE GENOMIC DNA]</scope>
    <source>
        <strain evidence="3">93TX-2</strain>
    </source>
</reference>
<feature type="compositionally biased region" description="Basic and acidic residues" evidence="1">
    <location>
        <begin position="69"/>
        <end position="84"/>
    </location>
</feature>
<dbReference type="Proteomes" id="UP000238274">
    <property type="component" value="Unassembled WGS sequence"/>
</dbReference>
<reference evidence="3" key="2">
    <citation type="journal article" date="2018" name="BMC Genomics">
        <title>Genomic insights into host adaptation between the wheat stripe rust pathogen (Puccinia striiformis f. sp. tritici) and the barley stripe rust pathogen (Puccinia striiformis f. sp. hordei).</title>
        <authorList>
            <person name="Xia C."/>
            <person name="Wang M."/>
            <person name="Yin C."/>
            <person name="Cornejo O.E."/>
            <person name="Hulbert S.H."/>
            <person name="Chen X."/>
        </authorList>
    </citation>
    <scope>NUCLEOTIDE SEQUENCE [LARGE SCALE GENOMIC DNA]</scope>
    <source>
        <strain evidence="3">93TX-2</strain>
    </source>
</reference>
<dbReference type="VEuPathDB" id="FungiDB:PSHT_04937"/>
<feature type="compositionally biased region" description="Polar residues" evidence="1">
    <location>
        <begin position="87"/>
        <end position="97"/>
    </location>
</feature>
<gene>
    <name evidence="2" type="ORF">PSHT_04937</name>
</gene>
<feature type="region of interest" description="Disordered" evidence="1">
    <location>
        <begin position="154"/>
        <end position="181"/>
    </location>
</feature>
<evidence type="ECO:0000256" key="1">
    <source>
        <dbReference type="SAM" id="MobiDB-lite"/>
    </source>
</evidence>